<evidence type="ECO:0000256" key="5">
    <source>
        <dbReference type="ARBA" id="ARBA00022989"/>
    </source>
</evidence>
<dbReference type="GO" id="GO:0008360">
    <property type="term" value="P:regulation of cell shape"/>
    <property type="evidence" value="ECO:0007669"/>
    <property type="project" value="UniProtKB-KW"/>
</dbReference>
<organism evidence="10 11">
    <name type="scientific">Kitasatospora phosalacinea</name>
    <dbReference type="NCBI Taxonomy" id="2065"/>
    <lineage>
        <taxon>Bacteria</taxon>
        <taxon>Bacillati</taxon>
        <taxon>Actinomycetota</taxon>
        <taxon>Actinomycetes</taxon>
        <taxon>Kitasatosporales</taxon>
        <taxon>Streptomycetaceae</taxon>
        <taxon>Kitasatospora</taxon>
    </lineage>
</organism>
<dbReference type="GO" id="GO:0032153">
    <property type="term" value="C:cell division site"/>
    <property type="evidence" value="ECO:0007669"/>
    <property type="project" value="TreeGrafter"/>
</dbReference>
<dbReference type="Proteomes" id="UP001165143">
    <property type="component" value="Unassembled WGS sequence"/>
</dbReference>
<comment type="pathway">
    <text evidence="2">Cell wall biogenesis; peptidoglycan biosynthesis.</text>
</comment>
<evidence type="ECO:0000256" key="4">
    <source>
        <dbReference type="ARBA" id="ARBA00022960"/>
    </source>
</evidence>
<comment type="caution">
    <text evidence="10">The sequence shown here is derived from an EMBL/GenBank/DDBJ whole genome shotgun (WGS) entry which is preliminary data.</text>
</comment>
<feature type="transmembrane region" description="Helical" evidence="9">
    <location>
        <begin position="333"/>
        <end position="351"/>
    </location>
</feature>
<feature type="transmembrane region" description="Helical" evidence="9">
    <location>
        <begin position="304"/>
        <end position="321"/>
    </location>
</feature>
<keyword evidence="3 9" id="KW-0812">Transmembrane</keyword>
<keyword evidence="5 9" id="KW-1133">Transmembrane helix</keyword>
<feature type="transmembrane region" description="Helical" evidence="9">
    <location>
        <begin position="218"/>
        <end position="240"/>
    </location>
</feature>
<feature type="transmembrane region" description="Helical" evidence="9">
    <location>
        <begin position="194"/>
        <end position="211"/>
    </location>
</feature>
<dbReference type="InterPro" id="IPR018365">
    <property type="entry name" value="Cell_cycle_FtsW-rel_CS"/>
</dbReference>
<dbReference type="RefSeq" id="WP_033250224.1">
    <property type="nucleotide sequence ID" value="NZ_BSRX01000005.1"/>
</dbReference>
<dbReference type="PROSITE" id="PS00428">
    <property type="entry name" value="FTSW_RODA_SPOVE"/>
    <property type="match status" value="1"/>
</dbReference>
<dbReference type="GO" id="GO:0008955">
    <property type="term" value="F:peptidoglycan glycosyltransferase activity"/>
    <property type="evidence" value="ECO:0007669"/>
    <property type="project" value="UniProtKB-EC"/>
</dbReference>
<name>A0A9W6UN49_9ACTN</name>
<evidence type="ECO:0000256" key="8">
    <source>
        <dbReference type="ARBA" id="ARBA00049902"/>
    </source>
</evidence>
<comment type="catalytic activity">
    <reaction evidence="8">
        <text>[GlcNAc-(1-&gt;4)-Mur2Ac(oyl-L-Ala-gamma-D-Glu-L-Lys-D-Ala-D-Ala)](n)-di-trans,octa-cis-undecaprenyl diphosphate + beta-D-GlcNAc-(1-&gt;4)-Mur2Ac(oyl-L-Ala-gamma-D-Glu-L-Lys-D-Ala-D-Ala)-di-trans,octa-cis-undecaprenyl diphosphate = [GlcNAc-(1-&gt;4)-Mur2Ac(oyl-L-Ala-gamma-D-Glu-L-Lys-D-Ala-D-Ala)](n+1)-di-trans,octa-cis-undecaprenyl diphosphate + di-trans,octa-cis-undecaprenyl diphosphate + H(+)</text>
        <dbReference type="Rhea" id="RHEA:23708"/>
        <dbReference type="Rhea" id="RHEA-COMP:9602"/>
        <dbReference type="Rhea" id="RHEA-COMP:9603"/>
        <dbReference type="ChEBI" id="CHEBI:15378"/>
        <dbReference type="ChEBI" id="CHEBI:58405"/>
        <dbReference type="ChEBI" id="CHEBI:60033"/>
        <dbReference type="ChEBI" id="CHEBI:78435"/>
        <dbReference type="EC" id="2.4.99.28"/>
    </reaction>
</comment>
<dbReference type="EMBL" id="BSRX01000005">
    <property type="protein sequence ID" value="GLW53190.1"/>
    <property type="molecule type" value="Genomic_DNA"/>
</dbReference>
<evidence type="ECO:0000313" key="11">
    <source>
        <dbReference type="Proteomes" id="UP001165143"/>
    </source>
</evidence>
<evidence type="ECO:0000256" key="7">
    <source>
        <dbReference type="ARBA" id="ARBA00044770"/>
    </source>
</evidence>
<evidence type="ECO:0000256" key="3">
    <source>
        <dbReference type="ARBA" id="ARBA00022692"/>
    </source>
</evidence>
<dbReference type="AlphaFoldDB" id="A0A9W6UN49"/>
<keyword evidence="4" id="KW-0133">Cell shape</keyword>
<dbReference type="Pfam" id="PF01098">
    <property type="entry name" value="FTSW_RODA_SPOVE"/>
    <property type="match status" value="1"/>
</dbReference>
<evidence type="ECO:0000256" key="2">
    <source>
        <dbReference type="ARBA" id="ARBA00004752"/>
    </source>
</evidence>
<dbReference type="PANTHER" id="PTHR30474:SF14">
    <property type="entry name" value="CELL CYCLE PROTEIN"/>
    <property type="match status" value="1"/>
</dbReference>
<proteinExistence type="predicted"/>
<dbReference type="PANTHER" id="PTHR30474">
    <property type="entry name" value="CELL CYCLE PROTEIN"/>
    <property type="match status" value="1"/>
</dbReference>
<evidence type="ECO:0000313" key="10">
    <source>
        <dbReference type="EMBL" id="GLW53190.1"/>
    </source>
</evidence>
<evidence type="ECO:0000256" key="9">
    <source>
        <dbReference type="SAM" id="Phobius"/>
    </source>
</evidence>
<feature type="transmembrane region" description="Helical" evidence="9">
    <location>
        <begin position="34"/>
        <end position="54"/>
    </location>
</feature>
<protein>
    <recommendedName>
        <fullName evidence="7">peptidoglycan glycosyltransferase</fullName>
        <ecNumber evidence="7">2.4.99.28</ecNumber>
    </recommendedName>
</protein>
<reference evidence="10" key="1">
    <citation type="submission" date="2023-02" db="EMBL/GenBank/DDBJ databases">
        <title>Kitasatospora phosalacinea NBRC 14362.</title>
        <authorList>
            <person name="Ichikawa N."/>
            <person name="Sato H."/>
            <person name="Tonouchi N."/>
        </authorList>
    </citation>
    <scope>NUCLEOTIDE SEQUENCE</scope>
    <source>
        <strain evidence="10">NBRC 14362</strain>
    </source>
</reference>
<dbReference type="NCBIfam" id="TIGR02210">
    <property type="entry name" value="rodA_shape"/>
    <property type="match status" value="1"/>
</dbReference>
<evidence type="ECO:0000256" key="1">
    <source>
        <dbReference type="ARBA" id="ARBA00004141"/>
    </source>
</evidence>
<feature type="transmembrane region" description="Helical" evidence="9">
    <location>
        <begin position="371"/>
        <end position="391"/>
    </location>
</feature>
<dbReference type="InterPro" id="IPR011923">
    <property type="entry name" value="RodA/MrdB"/>
</dbReference>
<comment type="subcellular location">
    <subcellularLocation>
        <location evidence="1">Membrane</location>
        <topology evidence="1">Multi-pass membrane protein</topology>
    </subcellularLocation>
</comment>
<dbReference type="GO" id="GO:0015648">
    <property type="term" value="F:lipid-linked peptidoglycan transporter activity"/>
    <property type="evidence" value="ECO:0007669"/>
    <property type="project" value="TreeGrafter"/>
</dbReference>
<dbReference type="OrthoDB" id="9768187at2"/>
<dbReference type="GO" id="GO:0051301">
    <property type="term" value="P:cell division"/>
    <property type="evidence" value="ECO:0007669"/>
    <property type="project" value="InterPro"/>
</dbReference>
<feature type="transmembrane region" description="Helical" evidence="9">
    <location>
        <begin position="74"/>
        <end position="91"/>
    </location>
</feature>
<dbReference type="EC" id="2.4.99.28" evidence="7"/>
<feature type="transmembrane region" description="Helical" evidence="9">
    <location>
        <begin position="98"/>
        <end position="121"/>
    </location>
</feature>
<evidence type="ECO:0000256" key="6">
    <source>
        <dbReference type="ARBA" id="ARBA00023136"/>
    </source>
</evidence>
<gene>
    <name evidence="10" type="ORF">Kpho01_12010</name>
</gene>
<dbReference type="GO" id="GO:0005886">
    <property type="term" value="C:plasma membrane"/>
    <property type="evidence" value="ECO:0007669"/>
    <property type="project" value="TreeGrafter"/>
</dbReference>
<accession>A0A9W6UN49</accession>
<keyword evidence="6 9" id="KW-0472">Membrane</keyword>
<dbReference type="InterPro" id="IPR001182">
    <property type="entry name" value="FtsW/RodA"/>
</dbReference>
<sequence length="399" mass="42292">MTSYDSYRSVRLAPRRSSLARALAKDSPLRRLDWIMILAALALSLIGSLLVWSATRGRDSLTHGDPQYFLYRHLTNLVIGIGLCIAVILLGTRRLRTAVPFVYAAVILLLFAVLSPLGSTINGAHSWIQFGGGFSLQPAEFAKLAIVLGMAVVLSSRVDTGEREFPPTRSVLQSLAVAGFPMAVVMLMPDLGSVMVMVVTMLGVLTASGAANRWVVGLLAGGTAGALAIWKLGVLSQYQIDRFAAFANPALDPAGVGYNTAQARIAIGSGGLTGMGLFHGTQTTGQFVPEQQTDFVFSVAGEELGFAGALLMIGLLGVILWRACRIARQATDLYGTILAAGAVTWFAFQAFENIGMNLGIMPVAGIPLPFVSYGGSSMFAVWIAIGLLQSVRSQRPIGI</sequence>